<dbReference type="FunFam" id="1.10.10.10:FF:000064">
    <property type="entry name" value="Lysine-specific histone demethylase 1A"/>
    <property type="match status" value="1"/>
</dbReference>
<dbReference type="InterPro" id="IPR036188">
    <property type="entry name" value="FAD/NAD-bd_sf"/>
</dbReference>
<dbReference type="EMBL" id="JABFUD020000024">
    <property type="protein sequence ID" value="KAI5060219.1"/>
    <property type="molecule type" value="Genomic_DNA"/>
</dbReference>
<keyword evidence="3" id="KW-0560">Oxidoreductase</keyword>
<dbReference type="Pfam" id="PF01593">
    <property type="entry name" value="Amino_oxidase"/>
    <property type="match status" value="1"/>
</dbReference>
<proteinExistence type="inferred from homology"/>
<dbReference type="InterPro" id="IPR007526">
    <property type="entry name" value="SWIRM"/>
</dbReference>
<dbReference type="InterPro" id="IPR009057">
    <property type="entry name" value="Homeodomain-like_sf"/>
</dbReference>
<dbReference type="GO" id="GO:0016491">
    <property type="term" value="F:oxidoreductase activity"/>
    <property type="evidence" value="ECO:0007669"/>
    <property type="project" value="UniProtKB-KW"/>
</dbReference>
<dbReference type="Gene3D" id="3.90.660.10">
    <property type="match status" value="1"/>
</dbReference>
<keyword evidence="7" id="KW-1185">Reference proteome</keyword>
<sequence>METRSDLEDATLNLLDSRANAVEERVSPNDGRARCNIVDGRVSLVENSVNNVEAPSASTDKTSATALYMKTELSAPLISYDAEESPESLLKRKRKRADLLAQGERLEGMTKWAGSGKSVRALRQQARALSYDENLMDAMIQNQLGTDLSPAKNKKKKPLDLDKNKEKESMIAASIGFPKDSLTEEEIEAGVVQTIGDVEQDNYIEVRNHILARWRENVNLWLEKAQVMESIRSQHKVLVDAAYKFLSAYGYINFGVAPSIKALIPEEGTKPTVIIIGAGLAGLAAARQLLAFGHKVAVVEGRNRPGGRVYTRKMEGGGQIAAADLGGSVITGLHGNPLGVLARQLSLPLHKIREKCPLYQPNGLPLVVDVDAKVEAQFNKLLDRASQLREQMGPVAEGISLGQTLETLREDAEVAEVLSERQLFDWHLANLEYANAGLLSDLSLAFWDQDDPYEMGGDHCFLPGGNVRLVSALAEGIPVFYGKQVHTIRYGASGVQVVTPQQVFEGDMALCTVPLGVLKQNTIKFEPELPQRKLDAIRRLGFGLLNKVAMLFPRVFWGSEVDTFGHLAESSERRGEFFLFYSYATVSGGPLLLALVAGEAAINFELMHPTDAIQRVLAILRGIFEPQGITVPDPIQTVCTRWGGDPLSFGSYSHVAVGASGDDYDLLAESVGDGRLFFAGEATNRRYPATMHGALLSGLREAGNIAAQAANRLVLAKVEKAVPKDTQAYAVLLADLFREPDLEFGSFAILFDPRTQEPKSHVLLRVMIGMGARKKVNDSGLTDQPAMPQRLLFQQLQMHQQQQLHLYTMISRQQAIDLMEIRGGDKVRLVYLCETLGVKLVGRRGLGAQGDSLVAAIKWGRAARKPAVPPVVLNGGSNVKLIKQQTMPEENSQLR</sequence>
<dbReference type="EMBL" id="JABFUD020000024">
    <property type="protein sequence ID" value="KAI5060710.1"/>
    <property type="molecule type" value="Genomic_DNA"/>
</dbReference>
<evidence type="ECO:0000256" key="1">
    <source>
        <dbReference type="ARBA" id="ARBA00005995"/>
    </source>
</evidence>
<evidence type="ECO:0000313" key="6">
    <source>
        <dbReference type="EMBL" id="KAI5060710.1"/>
    </source>
</evidence>
<keyword evidence="2" id="KW-0156">Chromatin regulator</keyword>
<dbReference type="InterPro" id="IPR036388">
    <property type="entry name" value="WH-like_DNA-bd_sf"/>
</dbReference>
<dbReference type="Proteomes" id="UP000886520">
    <property type="component" value="Chromosome 24"/>
</dbReference>
<dbReference type="InterPro" id="IPR002937">
    <property type="entry name" value="Amino_oxidase"/>
</dbReference>
<dbReference type="GO" id="GO:0006325">
    <property type="term" value="P:chromatin organization"/>
    <property type="evidence" value="ECO:0007669"/>
    <property type="project" value="UniProtKB-KW"/>
</dbReference>
<gene>
    <name evidence="5" type="ORF">GOP47_0024639</name>
    <name evidence="6" type="ORF">GOP47_0025130</name>
</gene>
<evidence type="ECO:0000256" key="3">
    <source>
        <dbReference type="ARBA" id="ARBA00023002"/>
    </source>
</evidence>
<evidence type="ECO:0000313" key="5">
    <source>
        <dbReference type="EMBL" id="KAI5060219.1"/>
    </source>
</evidence>
<feature type="domain" description="SWIRM" evidence="4">
    <location>
        <begin position="162"/>
        <end position="263"/>
    </location>
</feature>
<accession>A0A9D4Z3U8</accession>
<dbReference type="PANTHER" id="PTHR10742">
    <property type="entry name" value="FLAVIN MONOAMINE OXIDASE"/>
    <property type="match status" value="1"/>
</dbReference>
<dbReference type="PROSITE" id="PS50934">
    <property type="entry name" value="SWIRM"/>
    <property type="match status" value="1"/>
</dbReference>
<dbReference type="Gene3D" id="1.10.10.10">
    <property type="entry name" value="Winged helix-like DNA-binding domain superfamily/Winged helix DNA-binding domain"/>
    <property type="match status" value="1"/>
</dbReference>
<dbReference type="SUPFAM" id="SSF51905">
    <property type="entry name" value="FAD/NAD(P)-binding domain"/>
    <property type="match status" value="1"/>
</dbReference>
<dbReference type="SUPFAM" id="SSF54373">
    <property type="entry name" value="FAD-linked reductases, C-terminal domain"/>
    <property type="match status" value="1"/>
</dbReference>
<comment type="caution">
    <text evidence="5">The sequence shown here is derived from an EMBL/GenBank/DDBJ whole genome shotgun (WGS) entry which is preliminary data.</text>
</comment>
<evidence type="ECO:0000256" key="2">
    <source>
        <dbReference type="ARBA" id="ARBA00022853"/>
    </source>
</evidence>
<dbReference type="OrthoDB" id="2219495at2759"/>
<evidence type="ECO:0000259" key="4">
    <source>
        <dbReference type="PROSITE" id="PS50934"/>
    </source>
</evidence>
<protein>
    <recommendedName>
        <fullName evidence="4">SWIRM domain-containing protein</fullName>
    </recommendedName>
</protein>
<name>A0A9D4Z3U8_ADICA</name>
<organism evidence="5 7">
    <name type="scientific">Adiantum capillus-veneris</name>
    <name type="common">Maidenhair fern</name>
    <dbReference type="NCBI Taxonomy" id="13818"/>
    <lineage>
        <taxon>Eukaryota</taxon>
        <taxon>Viridiplantae</taxon>
        <taxon>Streptophyta</taxon>
        <taxon>Embryophyta</taxon>
        <taxon>Tracheophyta</taxon>
        <taxon>Polypodiopsida</taxon>
        <taxon>Polypodiidae</taxon>
        <taxon>Polypodiales</taxon>
        <taxon>Pteridineae</taxon>
        <taxon>Pteridaceae</taxon>
        <taxon>Vittarioideae</taxon>
        <taxon>Adiantum</taxon>
    </lineage>
</organism>
<dbReference type="Gene3D" id="3.50.50.60">
    <property type="entry name" value="FAD/NAD(P)-binding domain"/>
    <property type="match status" value="1"/>
</dbReference>
<evidence type="ECO:0000313" key="7">
    <source>
        <dbReference type="Proteomes" id="UP000886520"/>
    </source>
</evidence>
<dbReference type="SUPFAM" id="SSF46689">
    <property type="entry name" value="Homeodomain-like"/>
    <property type="match status" value="1"/>
</dbReference>
<comment type="similarity">
    <text evidence="1">Belongs to the flavin monoamine oxidase family.</text>
</comment>
<dbReference type="PANTHER" id="PTHR10742:SF373">
    <property type="entry name" value="LYSINE-SPECIFIC HISTONE DEMETHYLASE 1 HOMOLOG 2"/>
    <property type="match status" value="1"/>
</dbReference>
<dbReference type="Pfam" id="PF04433">
    <property type="entry name" value="SWIRM"/>
    <property type="match status" value="1"/>
</dbReference>
<dbReference type="InterPro" id="IPR050281">
    <property type="entry name" value="Flavin_monoamine_oxidase"/>
</dbReference>
<reference evidence="5" key="1">
    <citation type="submission" date="2021-01" db="EMBL/GenBank/DDBJ databases">
        <title>Adiantum capillus-veneris genome.</title>
        <authorList>
            <person name="Fang Y."/>
            <person name="Liao Q."/>
        </authorList>
    </citation>
    <scope>NUCLEOTIDE SEQUENCE</scope>
    <source>
        <strain evidence="5">H3</strain>
        <tissue evidence="5">Leaf</tissue>
    </source>
</reference>
<dbReference type="AlphaFoldDB" id="A0A9D4Z3U8"/>